<proteinExistence type="predicted"/>
<dbReference type="AlphaFoldDB" id="A0A7J8BET5"/>
<sequence length="122" mass="13652">MSSWFPVCLALPKDVFWPPSFFFWTSCLPWLPLPLPPPCFDFLWDIWGQTQLQASGSCVYSQPSPLFGVSGNLALTSRDASHPQEDLGGDGPYCAGWYRQSRLDIRLFLLKGGVEPPICVDL</sequence>
<comment type="caution">
    <text evidence="1">The sequence shown here is derived from an EMBL/GenBank/DDBJ whole genome shotgun (WGS) entry which is preliminary data.</text>
</comment>
<protein>
    <submittedName>
        <fullName evidence="1">Uncharacterized protein</fullName>
    </submittedName>
</protein>
<keyword evidence="2" id="KW-1185">Reference proteome</keyword>
<gene>
    <name evidence="1" type="ORF">HJG63_009688</name>
</gene>
<evidence type="ECO:0000313" key="1">
    <source>
        <dbReference type="EMBL" id="KAF6397011.1"/>
    </source>
</evidence>
<accession>A0A7J8BET5</accession>
<organism evidence="1 2">
    <name type="scientific">Rousettus aegyptiacus</name>
    <name type="common">Egyptian fruit bat</name>
    <name type="synonym">Pteropus aegyptiacus</name>
    <dbReference type="NCBI Taxonomy" id="9407"/>
    <lineage>
        <taxon>Eukaryota</taxon>
        <taxon>Metazoa</taxon>
        <taxon>Chordata</taxon>
        <taxon>Craniata</taxon>
        <taxon>Vertebrata</taxon>
        <taxon>Euteleostomi</taxon>
        <taxon>Mammalia</taxon>
        <taxon>Eutheria</taxon>
        <taxon>Laurasiatheria</taxon>
        <taxon>Chiroptera</taxon>
        <taxon>Yinpterochiroptera</taxon>
        <taxon>Pteropodoidea</taxon>
        <taxon>Pteropodidae</taxon>
        <taxon>Rousettinae</taxon>
        <taxon>Rousettus</taxon>
    </lineage>
</organism>
<dbReference type="Proteomes" id="UP000593571">
    <property type="component" value="Unassembled WGS sequence"/>
</dbReference>
<evidence type="ECO:0000313" key="2">
    <source>
        <dbReference type="Proteomes" id="UP000593571"/>
    </source>
</evidence>
<dbReference type="EMBL" id="JACASE010000017">
    <property type="protein sequence ID" value="KAF6397011.1"/>
    <property type="molecule type" value="Genomic_DNA"/>
</dbReference>
<name>A0A7J8BET5_ROUAE</name>
<reference evidence="1 2" key="1">
    <citation type="journal article" date="2020" name="Nature">
        <title>Six reference-quality genomes reveal evolution of bat adaptations.</title>
        <authorList>
            <person name="Jebb D."/>
            <person name="Huang Z."/>
            <person name="Pippel M."/>
            <person name="Hughes G.M."/>
            <person name="Lavrichenko K."/>
            <person name="Devanna P."/>
            <person name="Winkler S."/>
            <person name="Jermiin L.S."/>
            <person name="Skirmuntt E.C."/>
            <person name="Katzourakis A."/>
            <person name="Burkitt-Gray L."/>
            <person name="Ray D.A."/>
            <person name="Sullivan K.A.M."/>
            <person name="Roscito J.G."/>
            <person name="Kirilenko B.M."/>
            <person name="Davalos L.M."/>
            <person name="Corthals A.P."/>
            <person name="Power M.L."/>
            <person name="Jones G."/>
            <person name="Ransome R.D."/>
            <person name="Dechmann D.K.N."/>
            <person name="Locatelli A.G."/>
            <person name="Puechmaille S.J."/>
            <person name="Fedrigo O."/>
            <person name="Jarvis E.D."/>
            <person name="Hiller M."/>
            <person name="Vernes S.C."/>
            <person name="Myers E.W."/>
            <person name="Teeling E.C."/>
        </authorList>
    </citation>
    <scope>NUCLEOTIDE SEQUENCE [LARGE SCALE GENOMIC DNA]</scope>
    <source>
        <strain evidence="1">MRouAeg1</strain>
        <tissue evidence="1">Muscle</tissue>
    </source>
</reference>